<evidence type="ECO:0008006" key="3">
    <source>
        <dbReference type="Google" id="ProtNLM"/>
    </source>
</evidence>
<protein>
    <recommendedName>
        <fullName evidence="3">Iron-containing redox enzyme family protein</fullName>
    </recommendedName>
</protein>
<dbReference type="InterPro" id="IPR016084">
    <property type="entry name" value="Haem_Oase-like_multi-hlx"/>
</dbReference>
<sequence>MELLKKLYEPHALKARARLDTDPALCRLLSPSIEPRVLERFLIEWMARAVYMTEPVDGWIRRTGQRCIEKGMEKIGNALIIHAKSETGHHLMTLEDTHALVRHWNAHQPPPALRVEDLIAQPPTDSMKSYRQLHDETIEGDFPVGQIAIEREVGYLAVYFGPRLMKQVDGVLGTEVSSLLSFMAEHVAVDVGHTLLNEKLLQEAISRSPDNARIYAEAGARALNAYIRFLGDCLRIAENQPTPLRSVA</sequence>
<reference evidence="1 2" key="2">
    <citation type="submission" date="2016-12" db="EMBL/GenBank/DDBJ databases">
        <title>Draft Genome Sequence of Cystobacter ferrugineus Strain Cbfe23.</title>
        <authorList>
            <person name="Akbar S."/>
            <person name="Dowd S.E."/>
            <person name="Stevens D.C."/>
        </authorList>
    </citation>
    <scope>NUCLEOTIDE SEQUENCE [LARGE SCALE GENOMIC DNA]</scope>
    <source>
        <strain evidence="1 2">Cbfe23</strain>
    </source>
</reference>
<keyword evidence="2" id="KW-1185">Reference proteome</keyword>
<comment type="caution">
    <text evidence="1">The sequence shown here is derived from an EMBL/GenBank/DDBJ whole genome shotgun (WGS) entry which is preliminary data.</text>
</comment>
<gene>
    <name evidence="1" type="ORF">BON30_17870</name>
</gene>
<dbReference type="OrthoDB" id="6857979at2"/>
<dbReference type="STRING" id="83449.BON30_17870"/>
<evidence type="ECO:0000313" key="1">
    <source>
        <dbReference type="EMBL" id="OJH39379.1"/>
    </source>
</evidence>
<organism evidence="1 2">
    <name type="scientific">Cystobacter ferrugineus</name>
    <dbReference type="NCBI Taxonomy" id="83449"/>
    <lineage>
        <taxon>Bacteria</taxon>
        <taxon>Pseudomonadati</taxon>
        <taxon>Myxococcota</taxon>
        <taxon>Myxococcia</taxon>
        <taxon>Myxococcales</taxon>
        <taxon>Cystobacterineae</taxon>
        <taxon>Archangiaceae</taxon>
        <taxon>Cystobacter</taxon>
    </lineage>
</organism>
<dbReference type="EMBL" id="MPIN01000004">
    <property type="protein sequence ID" value="OJH39379.1"/>
    <property type="molecule type" value="Genomic_DNA"/>
</dbReference>
<accession>A0A1L9BAV8</accession>
<evidence type="ECO:0000313" key="2">
    <source>
        <dbReference type="Proteomes" id="UP000182229"/>
    </source>
</evidence>
<dbReference type="Proteomes" id="UP000182229">
    <property type="component" value="Unassembled WGS sequence"/>
</dbReference>
<name>A0A1L9BAV8_9BACT</name>
<dbReference type="Gene3D" id="1.20.910.10">
    <property type="entry name" value="Heme oxygenase-like"/>
    <property type="match status" value="1"/>
</dbReference>
<dbReference type="RefSeq" id="WP_071899550.1">
    <property type="nucleotide sequence ID" value="NZ_MPIN01000004.1"/>
</dbReference>
<reference evidence="2" key="1">
    <citation type="submission" date="2016-11" db="EMBL/GenBank/DDBJ databases">
        <authorList>
            <person name="Shukria A."/>
            <person name="Stevens D.C."/>
        </authorList>
    </citation>
    <scope>NUCLEOTIDE SEQUENCE [LARGE SCALE GENOMIC DNA]</scope>
    <source>
        <strain evidence="2">Cbfe23</strain>
    </source>
</reference>
<proteinExistence type="predicted"/>
<dbReference type="AlphaFoldDB" id="A0A1L9BAV8"/>